<name>A0AA87ZSY5_FICCA</name>
<dbReference type="Pfam" id="PF06974">
    <property type="entry name" value="WS_DGAT_C"/>
    <property type="match status" value="1"/>
</dbReference>
<dbReference type="InterPro" id="IPR045034">
    <property type="entry name" value="O-acyltransferase_WSD1-like"/>
</dbReference>
<dbReference type="InterPro" id="IPR009721">
    <property type="entry name" value="O-acyltransferase_WSD1_C"/>
</dbReference>
<dbReference type="Proteomes" id="UP001187192">
    <property type="component" value="Unassembled WGS sequence"/>
</dbReference>
<evidence type="ECO:0000313" key="3">
    <source>
        <dbReference type="EMBL" id="GMN42914.1"/>
    </source>
</evidence>
<dbReference type="PANTHER" id="PTHR31650:SF1">
    <property type="entry name" value="WAX ESTER SYNTHASE_DIACYLGLYCEROL ACYLTRANSFERASE 4-RELATED"/>
    <property type="match status" value="1"/>
</dbReference>
<feature type="region of interest" description="Disordered" evidence="1">
    <location>
        <begin position="5"/>
        <end position="28"/>
    </location>
</feature>
<comment type="caution">
    <text evidence="3">The sequence shown here is derived from an EMBL/GenBank/DDBJ whole genome shotgun (WGS) entry which is preliminary data.</text>
</comment>
<protein>
    <recommendedName>
        <fullName evidence="2">O-acyltransferase WSD1 C-terminal domain-containing protein</fullName>
    </recommendedName>
</protein>
<feature type="domain" description="O-acyltransferase WSD1 C-terminal" evidence="2">
    <location>
        <begin position="59"/>
        <end position="115"/>
    </location>
</feature>
<dbReference type="GO" id="GO:0005886">
    <property type="term" value="C:plasma membrane"/>
    <property type="evidence" value="ECO:0007669"/>
    <property type="project" value="TreeGrafter"/>
</dbReference>
<dbReference type="AlphaFoldDB" id="A0AA87ZSY5"/>
<evidence type="ECO:0000259" key="2">
    <source>
        <dbReference type="Pfam" id="PF06974"/>
    </source>
</evidence>
<dbReference type="GO" id="GO:0019432">
    <property type="term" value="P:triglyceride biosynthetic process"/>
    <property type="evidence" value="ECO:0007669"/>
    <property type="project" value="TreeGrafter"/>
</dbReference>
<dbReference type="EMBL" id="BTGU01000015">
    <property type="protein sequence ID" value="GMN42914.1"/>
    <property type="molecule type" value="Genomic_DNA"/>
</dbReference>
<proteinExistence type="predicted"/>
<sequence>MICLFDADLENRDDDDEGQSDDNHDEKKEKIRKKLIRLRSVMIVNVRQLVGFQISNKVGNWIGYINLPLHIKSMDSPLDYVLEAKASLDRKRHSLEALCTFGTVGLVYKVFGIKV</sequence>
<evidence type="ECO:0000256" key="1">
    <source>
        <dbReference type="SAM" id="MobiDB-lite"/>
    </source>
</evidence>
<accession>A0AA87ZSY5</accession>
<keyword evidence="4" id="KW-1185">Reference proteome</keyword>
<dbReference type="PANTHER" id="PTHR31650">
    <property type="entry name" value="O-ACYLTRANSFERASE (WSD1-LIKE) FAMILY PROTEIN"/>
    <property type="match status" value="1"/>
</dbReference>
<evidence type="ECO:0000313" key="4">
    <source>
        <dbReference type="Proteomes" id="UP001187192"/>
    </source>
</evidence>
<organism evidence="3 4">
    <name type="scientific">Ficus carica</name>
    <name type="common">Common fig</name>
    <dbReference type="NCBI Taxonomy" id="3494"/>
    <lineage>
        <taxon>Eukaryota</taxon>
        <taxon>Viridiplantae</taxon>
        <taxon>Streptophyta</taxon>
        <taxon>Embryophyta</taxon>
        <taxon>Tracheophyta</taxon>
        <taxon>Spermatophyta</taxon>
        <taxon>Magnoliopsida</taxon>
        <taxon>eudicotyledons</taxon>
        <taxon>Gunneridae</taxon>
        <taxon>Pentapetalae</taxon>
        <taxon>rosids</taxon>
        <taxon>fabids</taxon>
        <taxon>Rosales</taxon>
        <taxon>Moraceae</taxon>
        <taxon>Ficeae</taxon>
        <taxon>Ficus</taxon>
    </lineage>
</organism>
<feature type="compositionally biased region" description="Acidic residues" evidence="1">
    <location>
        <begin position="7"/>
        <end position="20"/>
    </location>
</feature>
<reference evidence="3" key="1">
    <citation type="submission" date="2023-07" db="EMBL/GenBank/DDBJ databases">
        <title>draft genome sequence of fig (Ficus carica).</title>
        <authorList>
            <person name="Takahashi T."/>
            <person name="Nishimura K."/>
        </authorList>
    </citation>
    <scope>NUCLEOTIDE SEQUENCE</scope>
</reference>
<gene>
    <name evidence="3" type="ORF">TIFTF001_012115</name>
</gene>
<dbReference type="GO" id="GO:0008374">
    <property type="term" value="F:O-acyltransferase activity"/>
    <property type="evidence" value="ECO:0007669"/>
    <property type="project" value="InterPro"/>
</dbReference>